<dbReference type="Proteomes" id="UP000604046">
    <property type="component" value="Unassembled WGS sequence"/>
</dbReference>
<evidence type="ECO:0000256" key="1">
    <source>
        <dbReference type="SAM" id="Phobius"/>
    </source>
</evidence>
<keyword evidence="1" id="KW-0812">Transmembrane</keyword>
<proteinExistence type="predicted"/>
<accession>A0A812SXI4</accession>
<feature type="transmembrane region" description="Helical" evidence="1">
    <location>
        <begin position="235"/>
        <end position="262"/>
    </location>
</feature>
<sequence length="335" mass="36766">MANIGEVANHLDEFWSHSWRTRALLKYVNVLFLNNGFPAFVVATLCALGAFSLTLSGIVPIHHADGEEVAFLDIACISQTDDELKGVGLISMGAFLRCSKSLLILWDETWITRLWCVFDGSAIVCDRLVILRCIRAWFGSVANFQSLVRTRLLQVLVYQLANQAFSYWRIVQAGSPVAFAILDLLHWDHPDKLANALEATLASATYLLCLLPSVSLLLLRLAFRVRNLGQSWWAQWLLSAALVAATASSLAHIFQVGSLLYVGYAWGEVALRALSSDKFGNWVPANLALLIVMGTATAVLWRLMPAIEISQDPTGGSEPDSTTAPPVTKLHVTSL</sequence>
<feature type="transmembrane region" description="Helical" evidence="1">
    <location>
        <begin position="199"/>
        <end position="223"/>
    </location>
</feature>
<dbReference type="AlphaFoldDB" id="A0A812SXI4"/>
<feature type="transmembrane region" description="Helical" evidence="1">
    <location>
        <begin position="167"/>
        <end position="187"/>
    </location>
</feature>
<feature type="transmembrane region" description="Helical" evidence="1">
    <location>
        <begin position="282"/>
        <end position="301"/>
    </location>
</feature>
<keyword evidence="1" id="KW-1133">Transmembrane helix</keyword>
<evidence type="ECO:0000313" key="2">
    <source>
        <dbReference type="EMBL" id="CAE7508020.1"/>
    </source>
</evidence>
<keyword evidence="3" id="KW-1185">Reference proteome</keyword>
<keyword evidence="1" id="KW-0472">Membrane</keyword>
<name>A0A812SXI4_9DINO</name>
<comment type="caution">
    <text evidence="2">The sequence shown here is derived from an EMBL/GenBank/DDBJ whole genome shotgun (WGS) entry which is preliminary data.</text>
</comment>
<feature type="transmembrane region" description="Helical" evidence="1">
    <location>
        <begin position="37"/>
        <end position="59"/>
    </location>
</feature>
<reference evidence="2" key="1">
    <citation type="submission" date="2021-02" db="EMBL/GenBank/DDBJ databases">
        <authorList>
            <person name="Dougan E. K."/>
            <person name="Rhodes N."/>
            <person name="Thang M."/>
            <person name="Chan C."/>
        </authorList>
    </citation>
    <scope>NUCLEOTIDE SEQUENCE</scope>
</reference>
<gene>
    <name evidence="2" type="ORF">SNAT2548_LOCUS28448</name>
</gene>
<organism evidence="2 3">
    <name type="scientific">Symbiodinium natans</name>
    <dbReference type="NCBI Taxonomy" id="878477"/>
    <lineage>
        <taxon>Eukaryota</taxon>
        <taxon>Sar</taxon>
        <taxon>Alveolata</taxon>
        <taxon>Dinophyceae</taxon>
        <taxon>Suessiales</taxon>
        <taxon>Symbiodiniaceae</taxon>
        <taxon>Symbiodinium</taxon>
    </lineage>
</organism>
<protein>
    <submittedName>
        <fullName evidence="2">Uncharacterized protein</fullName>
    </submittedName>
</protein>
<evidence type="ECO:0000313" key="3">
    <source>
        <dbReference type="Proteomes" id="UP000604046"/>
    </source>
</evidence>
<dbReference type="EMBL" id="CAJNDS010002517">
    <property type="protein sequence ID" value="CAE7508020.1"/>
    <property type="molecule type" value="Genomic_DNA"/>
</dbReference>